<evidence type="ECO:0000256" key="8">
    <source>
        <dbReference type="SAM" id="Phobius"/>
    </source>
</evidence>
<feature type="domain" description="Fibronectin type-III" evidence="9">
    <location>
        <begin position="107"/>
        <end position="213"/>
    </location>
</feature>
<evidence type="ECO:0000256" key="5">
    <source>
        <dbReference type="ARBA" id="ARBA00023136"/>
    </source>
</evidence>
<dbReference type="InterPro" id="IPR003961">
    <property type="entry name" value="FN3_dom"/>
</dbReference>
<keyword evidence="5 8" id="KW-0472">Membrane</keyword>
<feature type="transmembrane region" description="Helical" evidence="8">
    <location>
        <begin position="659"/>
        <end position="678"/>
    </location>
</feature>
<keyword evidence="4 8" id="KW-1133">Transmembrane helix</keyword>
<accession>A0A669Q605</accession>
<evidence type="ECO:0000313" key="10">
    <source>
        <dbReference type="Ensembl" id="ENSPCLP00000009501.1"/>
    </source>
</evidence>
<feature type="transmembrane region" description="Helical" evidence="8">
    <location>
        <begin position="596"/>
        <end position="616"/>
    </location>
</feature>
<dbReference type="Pfam" id="PF18611">
    <property type="entry name" value="IL3Ra_N"/>
    <property type="match status" value="2"/>
</dbReference>
<keyword evidence="6" id="KW-0675">Receptor</keyword>
<dbReference type="GO" id="GO:0004896">
    <property type="term" value="F:cytokine receptor activity"/>
    <property type="evidence" value="ECO:0007669"/>
    <property type="project" value="InterPro"/>
</dbReference>
<protein>
    <recommendedName>
        <fullName evidence="9">Fibronectin type-III domain-containing protein</fullName>
    </recommendedName>
</protein>
<evidence type="ECO:0000259" key="9">
    <source>
        <dbReference type="PROSITE" id="PS50853"/>
    </source>
</evidence>
<name>A0A669Q605_PHACC</name>
<dbReference type="InterPro" id="IPR015321">
    <property type="entry name" value="TypeI_recpt_CBD"/>
</dbReference>
<evidence type="ECO:0000313" key="11">
    <source>
        <dbReference type="Proteomes" id="UP000472261"/>
    </source>
</evidence>
<dbReference type="Pfam" id="PF00041">
    <property type="entry name" value="fn3"/>
    <property type="match status" value="1"/>
</dbReference>
<evidence type="ECO:0000256" key="7">
    <source>
        <dbReference type="ARBA" id="ARBA00023180"/>
    </source>
</evidence>
<feature type="transmembrane region" description="Helical" evidence="8">
    <location>
        <begin position="979"/>
        <end position="1002"/>
    </location>
</feature>
<sequence length="1054" mass="121842">MNVTAIENFVCVIYNISFMNCTWHVDRNTSGDAQYFLYWKTSRNEDFVRCQNYITDNCGRHTGCRFQNVTIKENRKAYFLVNESRNGQNILPYTATIYLYEIEKLTPPLNVTVNCTEVSHSCEIQWQRPRTSHVERDICFKYEIIIEKKADPEERIKNTSKTERIITGNSYIFDSFNANKRYSVKIRATNNDCLVSENWGEWSTPVEFGREQLTSISSYTLLLISAIAASLILFFCIITIYLKTVPAIVLQPKDLFHDISPVNFQEEKMLACLGLIFMTQWMLLVAQMYDDWQCTNWEMSDSPIQNLMLNWWKTELSWISTMNFTKYKCSMTVYNNNVKIQEKNTNCIFGRNLALPLHNGANFSVTAESINSTYSVTCKYIPQGINGSAIENFSCVIYDVSLMNCTWQAGRNAPGDTQYFLYWRNSIDDDVMECELYIKDENGRHVGCRFKNVKIEKSYFLVNGSSKNSLVQFYDANIDLYTIEKLTPPSNVTVSCDEISHSCTIQWQQPQINHSNKDRCFKYEVEITSKGNSAEWTKRNYTKEIVTSHIVQNPNMRQKNLVKIRAAGRMCNVNNDWGEWSAAVEFGNEEISSSVWILPVVAVATLSIAIFTIFFCKRTGYWKAAFPRVPKPKNPFHGQPDINPQASLYLYREEKMFDALGLTCMICWCMMLFCPLHADLQCMGSGTQELPISNLTLNQKRMELSWQSSKNFSSYLCTMAANFKYREIKVKNKSCRFEVEDSVPLYRGAVFTITVPKTNISKICQFFPEGINGSAIENFSCVIYNISLMNCTWQAGRNAPGDTQYFLYWQNSRDDDQTECQLYIKDEDDRNVGCKFQNVTIKDKTSYFLVNGSHKAFLIQFYDNYTKLYTIERLPPPLNVTTNCTSNPGGCIFTWQQPLLSHVENADCFEYEINIQNKDEIPEEKKNRLVAENKYEYQSYNPEKKSILRIRARGKRRCSVNRKWGEWSDPVEFGGEKDYFISVILLLTALGTILVTLLHYCLCKRCCSSKRIFPPIPQPRGKFDMPAEGDIQTENVLLSQKSCTEEITVIEEMT</sequence>
<dbReference type="PROSITE" id="PS01356">
    <property type="entry name" value="HEMATOPO_REC_S_F2"/>
    <property type="match status" value="2"/>
</dbReference>
<evidence type="ECO:0000256" key="6">
    <source>
        <dbReference type="ARBA" id="ARBA00023170"/>
    </source>
</evidence>
<proteinExistence type="predicted"/>
<evidence type="ECO:0000256" key="1">
    <source>
        <dbReference type="ARBA" id="ARBA00004479"/>
    </source>
</evidence>
<dbReference type="Gene3D" id="2.60.40.10">
    <property type="entry name" value="Immunoglobulins"/>
    <property type="match status" value="6"/>
</dbReference>
<evidence type="ECO:0000256" key="3">
    <source>
        <dbReference type="ARBA" id="ARBA00022729"/>
    </source>
</evidence>
<dbReference type="SMART" id="SM00060">
    <property type="entry name" value="FN3"/>
    <property type="match status" value="3"/>
</dbReference>
<keyword evidence="11" id="KW-1185">Reference proteome</keyword>
<keyword evidence="2 8" id="KW-0812">Transmembrane</keyword>
<evidence type="ECO:0000256" key="4">
    <source>
        <dbReference type="ARBA" id="ARBA00022989"/>
    </source>
</evidence>
<dbReference type="InterPro" id="IPR040907">
    <property type="entry name" value="IL3Ra_N"/>
</dbReference>
<dbReference type="CDD" id="cd00063">
    <property type="entry name" value="FN3"/>
    <property type="match status" value="2"/>
</dbReference>
<dbReference type="InterPro" id="IPR036116">
    <property type="entry name" value="FN3_sf"/>
</dbReference>
<reference evidence="10" key="2">
    <citation type="submission" date="2025-09" db="UniProtKB">
        <authorList>
            <consortium name="Ensembl"/>
        </authorList>
    </citation>
    <scope>IDENTIFICATION</scope>
</reference>
<organism evidence="10 11">
    <name type="scientific">Phasianus colchicus</name>
    <name type="common">Common pheasant</name>
    <dbReference type="NCBI Taxonomy" id="9054"/>
    <lineage>
        <taxon>Eukaryota</taxon>
        <taxon>Metazoa</taxon>
        <taxon>Chordata</taxon>
        <taxon>Craniata</taxon>
        <taxon>Vertebrata</taxon>
        <taxon>Euteleostomi</taxon>
        <taxon>Archelosauria</taxon>
        <taxon>Archosauria</taxon>
        <taxon>Dinosauria</taxon>
        <taxon>Saurischia</taxon>
        <taxon>Theropoda</taxon>
        <taxon>Coelurosauria</taxon>
        <taxon>Aves</taxon>
        <taxon>Neognathae</taxon>
        <taxon>Galloanserae</taxon>
        <taxon>Galliformes</taxon>
        <taxon>Phasianidae</taxon>
        <taxon>Phasianinae</taxon>
        <taxon>Phasianus</taxon>
    </lineage>
</organism>
<dbReference type="Ensembl" id="ENSPCLT00000012797.1">
    <property type="protein sequence ID" value="ENSPCLP00000009501.1"/>
    <property type="gene ID" value="ENSPCLG00000007847.1"/>
</dbReference>
<dbReference type="InterPro" id="IPR003532">
    <property type="entry name" value="Short_hematopoietin_rcpt_2_CS"/>
</dbReference>
<evidence type="ECO:0000256" key="2">
    <source>
        <dbReference type="ARBA" id="ARBA00022692"/>
    </source>
</evidence>
<feature type="domain" description="Fibronectin type-III" evidence="9">
    <location>
        <begin position="488"/>
        <end position="591"/>
    </location>
</feature>
<gene>
    <name evidence="10" type="primary">LOC116230788</name>
</gene>
<comment type="subcellular location">
    <subcellularLocation>
        <location evidence="1">Membrane</location>
        <topology evidence="1">Single-pass type I membrane protein</topology>
    </subcellularLocation>
</comment>
<dbReference type="PROSITE" id="PS50853">
    <property type="entry name" value="FN3"/>
    <property type="match status" value="3"/>
</dbReference>
<reference evidence="10" key="1">
    <citation type="submission" date="2025-08" db="UniProtKB">
        <authorList>
            <consortium name="Ensembl"/>
        </authorList>
    </citation>
    <scope>IDENTIFICATION</scope>
</reference>
<dbReference type="PANTHER" id="PTHR23037:SF46">
    <property type="entry name" value="INTERLEUKIN 5 RECEPTOR SUBUNIT ALPHA"/>
    <property type="match status" value="1"/>
</dbReference>
<dbReference type="Proteomes" id="UP000472261">
    <property type="component" value="Unplaced"/>
</dbReference>
<feature type="transmembrane region" description="Helical" evidence="8">
    <location>
        <begin position="219"/>
        <end position="242"/>
    </location>
</feature>
<dbReference type="SUPFAM" id="SSF49265">
    <property type="entry name" value="Fibronectin type III"/>
    <property type="match status" value="6"/>
</dbReference>
<feature type="domain" description="Fibronectin type-III" evidence="9">
    <location>
        <begin position="876"/>
        <end position="978"/>
    </location>
</feature>
<dbReference type="InterPro" id="IPR013783">
    <property type="entry name" value="Ig-like_fold"/>
</dbReference>
<dbReference type="AlphaFoldDB" id="A0A669Q605"/>
<dbReference type="Pfam" id="PF09240">
    <property type="entry name" value="IL6Ra-bind"/>
    <property type="match status" value="3"/>
</dbReference>
<keyword evidence="7" id="KW-0325">Glycoprotein</keyword>
<dbReference type="PANTHER" id="PTHR23037">
    <property type="entry name" value="CYTOKINE RECEPTOR"/>
    <property type="match status" value="1"/>
</dbReference>
<keyword evidence="3" id="KW-0732">Signal</keyword>
<dbReference type="GO" id="GO:0009897">
    <property type="term" value="C:external side of plasma membrane"/>
    <property type="evidence" value="ECO:0007669"/>
    <property type="project" value="TreeGrafter"/>
</dbReference>
<dbReference type="FunFam" id="2.60.40.10:FF:001087">
    <property type="entry name" value="Colony stimulating factor 2 receptor alpha subunit"/>
    <property type="match status" value="2"/>
</dbReference>